<keyword evidence="6 8" id="KW-1133">Transmembrane helix</keyword>
<dbReference type="EMBL" id="PXOH01000011">
    <property type="protein sequence ID" value="PSF37174.1"/>
    <property type="molecule type" value="Genomic_DNA"/>
</dbReference>
<evidence type="ECO:0000256" key="6">
    <source>
        <dbReference type="ARBA" id="ARBA00022989"/>
    </source>
</evidence>
<dbReference type="Proteomes" id="UP000239001">
    <property type="component" value="Unassembled WGS sequence"/>
</dbReference>
<feature type="transmembrane region" description="Helical" evidence="8">
    <location>
        <begin position="166"/>
        <end position="183"/>
    </location>
</feature>
<feature type="transmembrane region" description="Helical" evidence="8">
    <location>
        <begin position="94"/>
        <end position="112"/>
    </location>
</feature>
<name>A0A2T1LXQ7_9CHRO</name>
<keyword evidence="10" id="KW-1185">Reference proteome</keyword>
<evidence type="ECO:0000313" key="9">
    <source>
        <dbReference type="EMBL" id="PSF37174.1"/>
    </source>
</evidence>
<dbReference type="OrthoDB" id="8421744at2"/>
<proteinExistence type="inferred from homology"/>
<dbReference type="AlphaFoldDB" id="A0A2T1LXQ7"/>
<comment type="subcellular location">
    <subcellularLocation>
        <location evidence="1 8">Cell membrane</location>
        <topology evidence="1 8">Multi-pass membrane protein</topology>
    </subcellularLocation>
</comment>
<dbReference type="RefSeq" id="WP_106457137.1">
    <property type="nucleotide sequence ID" value="NZ_PXOH01000011.1"/>
</dbReference>
<sequence>MTLLILALASCTGCFLSTLAGGGSPLILIPVLGIFLDSSAIPPVITVGMFIGNSQRSYLYWNNIDWTMTRWYLPGAIVGSVIGAFIFTKIQFEWLSLVFGILLILSTLSYIGKGTKPRFQVQAWHFLPAGMIYAFLSGLVGSMGPILNPFYLNYGLDKEDLIATKAFHMIIVHFVKIIAYIAFGVMTRPNWGYGILLGLAALPGNWFGQKILNQMNPQQFRQMVISFVGVSGMILVWEQRHVFLP</sequence>
<feature type="transmembrane region" description="Helical" evidence="8">
    <location>
        <begin position="124"/>
        <end position="146"/>
    </location>
</feature>
<organism evidence="9 10">
    <name type="scientific">Aphanothece hegewaldii CCALA 016</name>
    <dbReference type="NCBI Taxonomy" id="2107694"/>
    <lineage>
        <taxon>Bacteria</taxon>
        <taxon>Bacillati</taxon>
        <taxon>Cyanobacteriota</taxon>
        <taxon>Cyanophyceae</taxon>
        <taxon>Oscillatoriophycideae</taxon>
        <taxon>Chroococcales</taxon>
        <taxon>Aphanothecaceae</taxon>
        <taxon>Aphanothece</taxon>
    </lineage>
</organism>
<dbReference type="InterPro" id="IPR052017">
    <property type="entry name" value="TSUP"/>
</dbReference>
<keyword evidence="7 8" id="KW-0472">Membrane</keyword>
<keyword evidence="3" id="KW-0813">Transport</keyword>
<evidence type="ECO:0000256" key="3">
    <source>
        <dbReference type="ARBA" id="ARBA00022448"/>
    </source>
</evidence>
<evidence type="ECO:0000256" key="8">
    <source>
        <dbReference type="RuleBase" id="RU363041"/>
    </source>
</evidence>
<evidence type="ECO:0000256" key="2">
    <source>
        <dbReference type="ARBA" id="ARBA00009142"/>
    </source>
</evidence>
<dbReference type="PANTHER" id="PTHR30269">
    <property type="entry name" value="TRANSMEMBRANE PROTEIN YFCA"/>
    <property type="match status" value="1"/>
</dbReference>
<evidence type="ECO:0000256" key="7">
    <source>
        <dbReference type="ARBA" id="ARBA00023136"/>
    </source>
</evidence>
<dbReference type="GO" id="GO:0005886">
    <property type="term" value="C:plasma membrane"/>
    <property type="evidence" value="ECO:0007669"/>
    <property type="project" value="UniProtKB-SubCell"/>
</dbReference>
<keyword evidence="5 8" id="KW-0812">Transmembrane</keyword>
<dbReference type="InterPro" id="IPR002781">
    <property type="entry name" value="TM_pro_TauE-like"/>
</dbReference>
<reference evidence="9 10" key="2">
    <citation type="submission" date="2018-03" db="EMBL/GenBank/DDBJ databases">
        <authorList>
            <person name="Keele B.F."/>
        </authorList>
    </citation>
    <scope>NUCLEOTIDE SEQUENCE [LARGE SCALE GENOMIC DNA]</scope>
    <source>
        <strain evidence="9 10">CCALA 016</strain>
    </source>
</reference>
<evidence type="ECO:0000256" key="5">
    <source>
        <dbReference type="ARBA" id="ARBA00022692"/>
    </source>
</evidence>
<reference evidence="9 10" key="1">
    <citation type="submission" date="2018-03" db="EMBL/GenBank/DDBJ databases">
        <title>The ancient ancestry and fast evolution of plastids.</title>
        <authorList>
            <person name="Moore K.R."/>
            <person name="Magnabosco C."/>
            <person name="Momper L."/>
            <person name="Gold D.A."/>
            <person name="Bosak T."/>
            <person name="Fournier G.P."/>
        </authorList>
    </citation>
    <scope>NUCLEOTIDE SEQUENCE [LARGE SCALE GENOMIC DNA]</scope>
    <source>
        <strain evidence="9 10">CCALA 016</strain>
    </source>
</reference>
<feature type="transmembrane region" description="Helical" evidence="8">
    <location>
        <begin position="71"/>
        <end position="88"/>
    </location>
</feature>
<dbReference type="Pfam" id="PF01925">
    <property type="entry name" value="TauE"/>
    <property type="match status" value="1"/>
</dbReference>
<feature type="transmembrane region" description="Helical" evidence="8">
    <location>
        <begin position="26"/>
        <end position="51"/>
    </location>
</feature>
<comment type="caution">
    <text evidence="9">The sequence shown here is derived from an EMBL/GenBank/DDBJ whole genome shotgun (WGS) entry which is preliminary data.</text>
</comment>
<protein>
    <recommendedName>
        <fullName evidence="8">Probable membrane transporter protein</fullName>
    </recommendedName>
</protein>
<keyword evidence="4 8" id="KW-1003">Cell membrane</keyword>
<feature type="transmembrane region" description="Helical" evidence="8">
    <location>
        <begin position="190"/>
        <end position="208"/>
    </location>
</feature>
<comment type="similarity">
    <text evidence="2 8">Belongs to the 4-toluene sulfonate uptake permease (TSUP) (TC 2.A.102) family.</text>
</comment>
<evidence type="ECO:0000313" key="10">
    <source>
        <dbReference type="Proteomes" id="UP000239001"/>
    </source>
</evidence>
<gene>
    <name evidence="9" type="ORF">C7H19_12125</name>
</gene>
<evidence type="ECO:0000256" key="4">
    <source>
        <dbReference type="ARBA" id="ARBA00022475"/>
    </source>
</evidence>
<dbReference type="PANTHER" id="PTHR30269:SF37">
    <property type="entry name" value="MEMBRANE TRANSPORTER PROTEIN"/>
    <property type="match status" value="1"/>
</dbReference>
<evidence type="ECO:0000256" key="1">
    <source>
        <dbReference type="ARBA" id="ARBA00004651"/>
    </source>
</evidence>
<accession>A0A2T1LXQ7</accession>
<feature type="transmembrane region" description="Helical" evidence="8">
    <location>
        <begin position="220"/>
        <end position="237"/>
    </location>
</feature>